<accession>A0A1D3D2G8</accession>
<feature type="region of interest" description="Disordered" evidence="1">
    <location>
        <begin position="527"/>
        <end position="589"/>
    </location>
</feature>
<feature type="compositionally biased region" description="Basic and acidic residues" evidence="1">
    <location>
        <begin position="616"/>
        <end position="625"/>
    </location>
</feature>
<feature type="region of interest" description="Disordered" evidence="1">
    <location>
        <begin position="603"/>
        <end position="650"/>
    </location>
</feature>
<feature type="compositionally biased region" description="Polar residues" evidence="1">
    <location>
        <begin position="99"/>
        <end position="114"/>
    </location>
</feature>
<reference evidence="2 3" key="1">
    <citation type="journal article" date="2016" name="BMC Genomics">
        <title>Comparative genomics reveals Cyclospora cayetanensis possesses coccidia-like metabolism and invasion components but unique surface antigens.</title>
        <authorList>
            <person name="Liu S."/>
            <person name="Wang L."/>
            <person name="Zheng H."/>
            <person name="Xu Z."/>
            <person name="Roellig D.M."/>
            <person name="Li N."/>
            <person name="Frace M.A."/>
            <person name="Tang K."/>
            <person name="Arrowood M.J."/>
            <person name="Moss D.M."/>
            <person name="Zhang L."/>
            <person name="Feng Y."/>
            <person name="Xiao L."/>
        </authorList>
    </citation>
    <scope>NUCLEOTIDE SEQUENCE [LARGE SCALE GENOMIC DNA]</scope>
    <source>
        <strain evidence="2 3">CHN_HEN01</strain>
    </source>
</reference>
<dbReference type="VEuPathDB" id="ToxoDB:cyc_03795"/>
<feature type="compositionally biased region" description="Polar residues" evidence="1">
    <location>
        <begin position="565"/>
        <end position="577"/>
    </location>
</feature>
<organism evidence="2 3">
    <name type="scientific">Cyclospora cayetanensis</name>
    <dbReference type="NCBI Taxonomy" id="88456"/>
    <lineage>
        <taxon>Eukaryota</taxon>
        <taxon>Sar</taxon>
        <taxon>Alveolata</taxon>
        <taxon>Apicomplexa</taxon>
        <taxon>Conoidasida</taxon>
        <taxon>Coccidia</taxon>
        <taxon>Eucoccidiorida</taxon>
        <taxon>Eimeriorina</taxon>
        <taxon>Eimeriidae</taxon>
        <taxon>Cyclospora</taxon>
    </lineage>
</organism>
<proteinExistence type="predicted"/>
<feature type="compositionally biased region" description="Low complexity" evidence="1">
    <location>
        <begin position="578"/>
        <end position="589"/>
    </location>
</feature>
<sequence length="679" mass="73276">MRGDEEERAQRSAQEGALNGLVEAATADFAGARAARTDAPANCGSSLSEQLQQLQQRLAAMRWEDDFPREEQSKYPADAQNAAGCCDGSSRAFEREGVKQSSEPHPQKSLESSAKTSLGSFMMALAASAAHSVAEKIEQSAHHLFKPPSLYEIADRVFLCDRTENASPLNALISSYMDATHPFSYLVIDMADKRRRSSAFRDGPCHATANTAAKTAASTANTDAKTAAGTANTCIPSTDTRSRGFEPEAFPLLPSQRRFLEFFDCLMEIPSPFASRAPAHSTEEEQAANHRRQLQQRLLPRQLRRIIFSGLPAIEEFANAFDGGALCSSSEGDGSDFADDADEKTAKPRQHVRLLFRPVLEVWLEGVLVYSSLQQQACSFAASNDLDGGPMLAAAFPEDCFFSVFFDPLNSLEEASYSATACEGAQQWLEAPTPPLAAEAGGVDDGETGYPRNERRVCGALYKSCGGPSGFLTPPRGEVQSLFVGDVARKSSPERLDLQHWSCGEGALPRGSAGAQWPLREVLPWEGRQRQEKKEESESDISWGCSEDEEDTANSKSLPPLSAENILSPSSTGESSISQPLPAAPPSCASAVAGEIDDAGILRPYSTTTTTSISKNSDDSLRDPVARAPPEAEFPEEATTTTRAAKGLLPPRNGHLQSACHRKERFRNTASGRGVFCCF</sequence>
<gene>
    <name evidence="2" type="ORF">cyc_03795</name>
</gene>
<feature type="compositionally biased region" description="Low complexity" evidence="1">
    <location>
        <begin position="626"/>
        <end position="645"/>
    </location>
</feature>
<dbReference type="Proteomes" id="UP000095192">
    <property type="component" value="Unassembled WGS sequence"/>
</dbReference>
<feature type="compositionally biased region" description="Low complexity" evidence="1">
    <location>
        <begin position="606"/>
        <end position="615"/>
    </location>
</feature>
<evidence type="ECO:0000313" key="3">
    <source>
        <dbReference type="Proteomes" id="UP000095192"/>
    </source>
</evidence>
<keyword evidence="3" id="KW-1185">Reference proteome</keyword>
<dbReference type="VEuPathDB" id="ToxoDB:LOC34620432"/>
<protein>
    <submittedName>
        <fullName evidence="2">Uncharacterized protein</fullName>
    </submittedName>
</protein>
<feature type="region of interest" description="Disordered" evidence="1">
    <location>
        <begin position="93"/>
        <end position="114"/>
    </location>
</feature>
<evidence type="ECO:0000256" key="1">
    <source>
        <dbReference type="SAM" id="MobiDB-lite"/>
    </source>
</evidence>
<dbReference type="InParanoid" id="A0A1D3D2G8"/>
<dbReference type="EMBL" id="JROU02001030">
    <property type="protein sequence ID" value="OEH77631.1"/>
    <property type="molecule type" value="Genomic_DNA"/>
</dbReference>
<dbReference type="AlphaFoldDB" id="A0A1D3D2G8"/>
<evidence type="ECO:0000313" key="2">
    <source>
        <dbReference type="EMBL" id="OEH77631.1"/>
    </source>
</evidence>
<comment type="caution">
    <text evidence="2">The sequence shown here is derived from an EMBL/GenBank/DDBJ whole genome shotgun (WGS) entry which is preliminary data.</text>
</comment>
<feature type="compositionally biased region" description="Basic and acidic residues" evidence="1">
    <location>
        <begin position="527"/>
        <end position="536"/>
    </location>
</feature>
<name>A0A1D3D2G8_9EIME</name>